<gene>
    <name evidence="17" type="ORF">LSTR_LSTR000280</name>
</gene>
<comment type="caution">
    <text evidence="17">The sequence shown here is derived from an EMBL/GenBank/DDBJ whole genome shotgun (WGS) entry which is preliminary data.</text>
</comment>
<evidence type="ECO:0000256" key="11">
    <source>
        <dbReference type="RuleBase" id="RU364130"/>
    </source>
</evidence>
<proteinExistence type="inferred from homology"/>
<dbReference type="Gene3D" id="2.40.50.140">
    <property type="entry name" value="Nucleic acid-binding proteins"/>
    <property type="match status" value="4"/>
</dbReference>
<dbReference type="InParanoid" id="A0A482X7C5"/>
<evidence type="ECO:0000256" key="6">
    <source>
        <dbReference type="ARBA" id="ARBA00022833"/>
    </source>
</evidence>
<dbReference type="Pfam" id="PF04057">
    <property type="entry name" value="Rep-A_N"/>
    <property type="match status" value="1"/>
</dbReference>
<dbReference type="EMBL" id="QKKF02016774">
    <property type="protein sequence ID" value="RZF41566.1"/>
    <property type="molecule type" value="Genomic_DNA"/>
</dbReference>
<keyword evidence="7 11" id="KW-0238">DNA-binding</keyword>
<dbReference type="FunCoup" id="A0A482X7C5">
    <property type="interactions" value="2242"/>
</dbReference>
<dbReference type="CDD" id="cd04474">
    <property type="entry name" value="RPA1_DBD_A"/>
    <property type="match status" value="1"/>
</dbReference>
<sequence>MSVKLSEGCIQTIMNGGEVLNPVLQILGHKKIAGNSPTDRYRLLISDGVHLNSFAMLATQLNDKITAGELAEYSIVQINRHVVSMVNSNQGKSDRRLMIILDLTVLQHGSEVSLKIGNPVPYTGEEADKPAANQPSANQPPKPNTPVNNGGGGGFGAGRQVMKASNQASAVEGSPMAGQRTHPIAYLSPYQNKWVIKARVLSKTAVKTWSNARGEGKLFSMDLADESGEIRLTAFRDQVDKFFDMIEVDKVYLISRCQLKQANKKFTSLKNDYEMTCTSETRIEPCTDDCGDIPKMKFNFTSLVALQEANLENSVDVIGVCKRIGDLATVIQRTTNKELKKRDIELVDNSLSSISVTLWNADAENFEINGNDPIVAIRQAGLSDFGGGRSLSVRVNSLIQINPDIPEAHKLRGWYDALSHDAKFNSLSTRGGGMDGGMTNSKAITLKEAKNQNSDSDKAEYFSTFAHIMHIRTENFCYKACPSADCNKKVVDLNTGEYRCEKCNRASPNFKYRLLLNMQIADISDAQWVSCFQEVAEQTLNSTADEIGNMLGDEKAIEQLFQVPLFSCYNIRLRSKIETFNDEMRRKVVVVSMKPVDNAEYANFLLKELQEMTGVSTSN</sequence>
<keyword evidence="4 11" id="KW-0479">Metal-binding</keyword>
<feature type="domain" description="Replication protein A OB" evidence="16">
    <location>
        <begin position="305"/>
        <end position="402"/>
    </location>
</feature>
<dbReference type="GO" id="GO:0003677">
    <property type="term" value="F:DNA binding"/>
    <property type="evidence" value="ECO:0007669"/>
    <property type="project" value="UniProtKB-KW"/>
</dbReference>
<dbReference type="GO" id="GO:0005634">
    <property type="term" value="C:nucleus"/>
    <property type="evidence" value="ECO:0007669"/>
    <property type="project" value="UniProtKB-SubCell"/>
</dbReference>
<evidence type="ECO:0000256" key="5">
    <source>
        <dbReference type="ARBA" id="ARBA00022771"/>
    </source>
</evidence>
<dbReference type="GO" id="GO:0006281">
    <property type="term" value="P:DNA repair"/>
    <property type="evidence" value="ECO:0007669"/>
    <property type="project" value="InterPro"/>
</dbReference>
<dbReference type="InterPro" id="IPR013955">
    <property type="entry name" value="Rep_factor-A_C"/>
</dbReference>
<dbReference type="Proteomes" id="UP000291343">
    <property type="component" value="Unassembled WGS sequence"/>
</dbReference>
<dbReference type="InterPro" id="IPR004591">
    <property type="entry name" value="Rfa1"/>
</dbReference>
<comment type="subunit">
    <text evidence="10 11">Component of the heterotrimeric canonical replication protein A complex (RPA).</text>
</comment>
<dbReference type="OrthoDB" id="1751331at2759"/>
<dbReference type="CDD" id="cd04477">
    <property type="entry name" value="RPA1N"/>
    <property type="match status" value="1"/>
</dbReference>
<dbReference type="Pfam" id="PF08646">
    <property type="entry name" value="Rep_fac-A_C"/>
    <property type="match status" value="1"/>
</dbReference>
<dbReference type="InterPro" id="IPR007199">
    <property type="entry name" value="Rep_factor-A_N"/>
</dbReference>
<keyword evidence="5 11" id="KW-0863">Zinc-finger</keyword>
<feature type="region of interest" description="Disordered" evidence="12">
    <location>
        <begin position="118"/>
        <end position="158"/>
    </location>
</feature>
<evidence type="ECO:0000256" key="12">
    <source>
        <dbReference type="SAM" id="MobiDB-lite"/>
    </source>
</evidence>
<dbReference type="CDD" id="cd04475">
    <property type="entry name" value="RPA1_DBD_B"/>
    <property type="match status" value="1"/>
</dbReference>
<dbReference type="PANTHER" id="PTHR47165">
    <property type="entry name" value="OS03G0429900 PROTEIN"/>
    <property type="match status" value="1"/>
</dbReference>
<dbReference type="InterPro" id="IPR004365">
    <property type="entry name" value="NA-bd_OB_tRNA"/>
</dbReference>
<dbReference type="InterPro" id="IPR012340">
    <property type="entry name" value="NA-bd_OB-fold"/>
</dbReference>
<dbReference type="FunFam" id="2.40.50.140:FF:000041">
    <property type="entry name" value="Replication protein A subunit"/>
    <property type="match status" value="1"/>
</dbReference>
<dbReference type="InterPro" id="IPR047192">
    <property type="entry name" value="Euk_RPA1_DBD_C"/>
</dbReference>
<dbReference type="SMR" id="A0A482X7C5"/>
<keyword evidence="6 11" id="KW-0862">Zinc</keyword>
<dbReference type="GO" id="GO:0008270">
    <property type="term" value="F:zinc ion binding"/>
    <property type="evidence" value="ECO:0007669"/>
    <property type="project" value="UniProtKB-KW"/>
</dbReference>
<comment type="function">
    <text evidence="9 11">As part of the heterotrimeric replication protein A complex (RPA/RP-A), binds and stabilizes single-stranded DNA intermediates, that form during DNA replication or upon DNA stress. It prevents their reannealing and in parallel, recruits and activates different proteins and complexes involved in DNA metabolism. Thereby, it plays an essential role both in DNA replication and the cellular response to DNA damage.</text>
</comment>
<evidence type="ECO:0000256" key="1">
    <source>
        <dbReference type="ARBA" id="ARBA00004123"/>
    </source>
</evidence>
<comment type="similarity">
    <text evidence="2 11">Belongs to the replication factor A protein 1 family.</text>
</comment>
<protein>
    <recommendedName>
        <fullName evidence="11">Replication protein A subunit</fullName>
    </recommendedName>
</protein>
<dbReference type="Pfam" id="PF16900">
    <property type="entry name" value="REPA_OB_2"/>
    <property type="match status" value="1"/>
</dbReference>
<dbReference type="CDD" id="cd04476">
    <property type="entry name" value="RPA1_DBD_C"/>
    <property type="match status" value="1"/>
</dbReference>
<dbReference type="FunFam" id="2.40.50.140:FF:000064">
    <property type="entry name" value="Replication protein A subunit"/>
    <property type="match status" value="1"/>
</dbReference>
<evidence type="ECO:0000256" key="7">
    <source>
        <dbReference type="ARBA" id="ARBA00023125"/>
    </source>
</evidence>
<evidence type="ECO:0000256" key="10">
    <source>
        <dbReference type="ARBA" id="ARBA00062035"/>
    </source>
</evidence>
<dbReference type="GO" id="GO:0006260">
    <property type="term" value="P:DNA replication"/>
    <property type="evidence" value="ECO:0007669"/>
    <property type="project" value="UniProtKB-KW"/>
</dbReference>
<evidence type="ECO:0000256" key="2">
    <source>
        <dbReference type="ARBA" id="ARBA00005690"/>
    </source>
</evidence>
<name>A0A482X7C5_LAOST</name>
<dbReference type="GO" id="GO:0006310">
    <property type="term" value="P:DNA recombination"/>
    <property type="evidence" value="ECO:0007669"/>
    <property type="project" value="InterPro"/>
</dbReference>
<evidence type="ECO:0000259" key="14">
    <source>
        <dbReference type="Pfam" id="PF04057"/>
    </source>
</evidence>
<evidence type="ECO:0000256" key="9">
    <source>
        <dbReference type="ARBA" id="ARBA00058595"/>
    </source>
</evidence>
<feature type="domain" description="OB" evidence="13">
    <location>
        <begin position="194"/>
        <end position="279"/>
    </location>
</feature>
<keyword evidence="3 11" id="KW-0235">DNA replication</keyword>
<organism evidence="17 18">
    <name type="scientific">Laodelphax striatellus</name>
    <name type="common">Small brown planthopper</name>
    <name type="synonym">Delphax striatella</name>
    <dbReference type="NCBI Taxonomy" id="195883"/>
    <lineage>
        <taxon>Eukaryota</taxon>
        <taxon>Metazoa</taxon>
        <taxon>Ecdysozoa</taxon>
        <taxon>Arthropoda</taxon>
        <taxon>Hexapoda</taxon>
        <taxon>Insecta</taxon>
        <taxon>Pterygota</taxon>
        <taxon>Neoptera</taxon>
        <taxon>Paraneoptera</taxon>
        <taxon>Hemiptera</taxon>
        <taxon>Auchenorrhyncha</taxon>
        <taxon>Fulgoroidea</taxon>
        <taxon>Delphacidae</taxon>
        <taxon>Criomorphinae</taxon>
        <taxon>Laodelphax</taxon>
    </lineage>
</organism>
<reference evidence="17 18" key="1">
    <citation type="journal article" date="2017" name="Gigascience">
        <title>Genome sequence of the small brown planthopper, Laodelphax striatellus.</title>
        <authorList>
            <person name="Zhu J."/>
            <person name="Jiang F."/>
            <person name="Wang X."/>
            <person name="Yang P."/>
            <person name="Bao Y."/>
            <person name="Zhao W."/>
            <person name="Wang W."/>
            <person name="Lu H."/>
            <person name="Wang Q."/>
            <person name="Cui N."/>
            <person name="Li J."/>
            <person name="Chen X."/>
            <person name="Luo L."/>
            <person name="Yu J."/>
            <person name="Kang L."/>
            <person name="Cui F."/>
        </authorList>
    </citation>
    <scope>NUCLEOTIDE SEQUENCE [LARGE SCALE GENOMIC DNA]</scope>
    <source>
        <strain evidence="17">Lst14</strain>
    </source>
</reference>
<dbReference type="STRING" id="195883.A0A482X7C5"/>
<keyword evidence="18" id="KW-1185">Reference proteome</keyword>
<accession>A0A482X7C5</accession>
<evidence type="ECO:0000259" key="16">
    <source>
        <dbReference type="Pfam" id="PF16900"/>
    </source>
</evidence>
<dbReference type="InterPro" id="IPR031657">
    <property type="entry name" value="REPA_OB_2"/>
</dbReference>
<dbReference type="Pfam" id="PF01336">
    <property type="entry name" value="tRNA_anti-codon"/>
    <property type="match status" value="1"/>
</dbReference>
<evidence type="ECO:0000313" key="18">
    <source>
        <dbReference type="Proteomes" id="UP000291343"/>
    </source>
</evidence>
<evidence type="ECO:0000259" key="13">
    <source>
        <dbReference type="Pfam" id="PF01336"/>
    </source>
</evidence>
<evidence type="ECO:0000256" key="8">
    <source>
        <dbReference type="ARBA" id="ARBA00023242"/>
    </source>
</evidence>
<dbReference type="AlphaFoldDB" id="A0A482X7C5"/>
<evidence type="ECO:0000256" key="3">
    <source>
        <dbReference type="ARBA" id="ARBA00022705"/>
    </source>
</evidence>
<comment type="subcellular location">
    <subcellularLocation>
        <location evidence="1 11">Nucleus</location>
    </subcellularLocation>
</comment>
<evidence type="ECO:0000313" key="17">
    <source>
        <dbReference type="EMBL" id="RZF41566.1"/>
    </source>
</evidence>
<dbReference type="FunFam" id="2.40.50.140:FF:000117">
    <property type="entry name" value="Replication protein A subunit"/>
    <property type="match status" value="1"/>
</dbReference>
<dbReference type="NCBIfam" id="TIGR00617">
    <property type="entry name" value="rpa1"/>
    <property type="match status" value="1"/>
</dbReference>
<dbReference type="FunFam" id="2.40.50.140:FF:000090">
    <property type="entry name" value="Replication protein A subunit"/>
    <property type="match status" value="1"/>
</dbReference>
<evidence type="ECO:0000256" key="4">
    <source>
        <dbReference type="ARBA" id="ARBA00022723"/>
    </source>
</evidence>
<feature type="domain" description="Replication factor-A protein 1 N-terminal" evidence="14">
    <location>
        <begin position="5"/>
        <end position="107"/>
    </location>
</feature>
<keyword evidence="8 11" id="KW-0539">Nucleus</keyword>
<evidence type="ECO:0000259" key="15">
    <source>
        <dbReference type="Pfam" id="PF08646"/>
    </source>
</evidence>
<dbReference type="SUPFAM" id="SSF50249">
    <property type="entry name" value="Nucleic acid-binding proteins"/>
    <property type="match status" value="4"/>
</dbReference>
<feature type="domain" description="Replication factor A C-terminal" evidence="15">
    <location>
        <begin position="461"/>
        <end position="605"/>
    </location>
</feature>
<dbReference type="PANTHER" id="PTHR47165:SF4">
    <property type="entry name" value="OS03G0429900 PROTEIN"/>
    <property type="match status" value="1"/>
</dbReference>